<evidence type="ECO:0000313" key="7">
    <source>
        <dbReference type="EMBL" id="MFC4986442.1"/>
    </source>
</evidence>
<comment type="similarity">
    <text evidence="5">Belongs to the binding-protein-dependent transport system permease family.</text>
</comment>
<keyword evidence="8" id="KW-1185">Reference proteome</keyword>
<evidence type="ECO:0000259" key="6">
    <source>
        <dbReference type="PROSITE" id="PS50928"/>
    </source>
</evidence>
<dbReference type="CDD" id="cd06261">
    <property type="entry name" value="TM_PBP2"/>
    <property type="match status" value="1"/>
</dbReference>
<protein>
    <submittedName>
        <fullName evidence="7">ABC transporter permease</fullName>
    </submittedName>
</protein>
<evidence type="ECO:0000256" key="2">
    <source>
        <dbReference type="ARBA" id="ARBA00022692"/>
    </source>
</evidence>
<dbReference type="Gene3D" id="1.10.3720.10">
    <property type="entry name" value="MetI-like"/>
    <property type="match status" value="1"/>
</dbReference>
<comment type="caution">
    <text evidence="7">The sequence shown here is derived from an EMBL/GenBank/DDBJ whole genome shotgun (WGS) entry which is preliminary data.</text>
</comment>
<reference evidence="7 8" key="1">
    <citation type="journal article" date="2019" name="Int. J. Syst. Evol. Microbiol.">
        <title>The Global Catalogue of Microorganisms (GCM) 10K type strain sequencing project: providing services to taxonomists for standard genome sequencing and annotation.</title>
        <authorList>
            <consortium name="The Broad Institute Genomics Platform"/>
            <consortium name="The Broad Institute Genome Sequencing Center for Infectious Disease"/>
            <person name="Wu L."/>
            <person name="Ma J."/>
        </authorList>
    </citation>
    <scope>NUCLEOTIDE SEQUENCE [LARGE SCALE GENOMIC DNA]</scope>
    <source>
        <strain evidence="7 8">CGMCC 1.15824</strain>
    </source>
</reference>
<feature type="transmembrane region" description="Helical" evidence="5">
    <location>
        <begin position="190"/>
        <end position="210"/>
    </location>
</feature>
<dbReference type="EMBL" id="JBHSJG010000005">
    <property type="protein sequence ID" value="MFC4986442.1"/>
    <property type="molecule type" value="Genomic_DNA"/>
</dbReference>
<sequence length="331" mass="36541">MNWKIRRLGQAVFTVWAVVTISFAMVRLMPGNPVDYFITIVGPDLADPSQAYELAELYLNINPEEPLPVAYVDYMTSTLQGDLGQSMIYNEPVTEVLAGAIPWTLFVMSWAIFLSFAVGISLGAIMAYWEGSKVDVGLTAYATILTSIPFYVLALVMLIYLSYRWSVFPVGGRAAAELEPGFHWVYIKSVVHHAILPVLSMFVASGAASLSMRGNSIRVLGEDYLRVARLCGLSDTTIAVQYVGRNAILPMYTGLMISIGSMFGGAVVLEQIFQYRGMGWYLLNAVNQRDYPLMMGAFMMITIAVVIALLIADLTYGRIDPRAGTEDREAF</sequence>
<dbReference type="InterPro" id="IPR035906">
    <property type="entry name" value="MetI-like_sf"/>
</dbReference>
<dbReference type="GO" id="GO:0005886">
    <property type="term" value="C:plasma membrane"/>
    <property type="evidence" value="ECO:0007669"/>
    <property type="project" value="UniProtKB-SubCell"/>
</dbReference>
<name>A0ABD5Q9T8_9EURY</name>
<feature type="transmembrane region" description="Helical" evidence="5">
    <location>
        <begin position="100"/>
        <end position="129"/>
    </location>
</feature>
<keyword evidence="5" id="KW-0813">Transport</keyword>
<evidence type="ECO:0000256" key="3">
    <source>
        <dbReference type="ARBA" id="ARBA00022989"/>
    </source>
</evidence>
<comment type="subcellular location">
    <subcellularLocation>
        <location evidence="5">Cell membrane</location>
        <topology evidence="5">Multi-pass membrane protein</topology>
    </subcellularLocation>
    <subcellularLocation>
        <location evidence="1">Membrane</location>
        <topology evidence="1">Multi-pass membrane protein</topology>
    </subcellularLocation>
</comment>
<dbReference type="Pfam" id="PF00528">
    <property type="entry name" value="BPD_transp_1"/>
    <property type="match status" value="1"/>
</dbReference>
<dbReference type="PANTHER" id="PTHR43376:SF1">
    <property type="entry name" value="OLIGOPEPTIDE TRANSPORT SYSTEM PERMEASE PROTEIN"/>
    <property type="match status" value="1"/>
</dbReference>
<feature type="transmembrane region" description="Helical" evidence="5">
    <location>
        <begin position="293"/>
        <end position="312"/>
    </location>
</feature>
<feature type="transmembrane region" description="Helical" evidence="5">
    <location>
        <begin position="12"/>
        <end position="29"/>
    </location>
</feature>
<accession>A0ABD5Q9T8</accession>
<proteinExistence type="inferred from homology"/>
<gene>
    <name evidence="7" type="ORF">ACFPFO_01355</name>
</gene>
<feature type="transmembrane region" description="Helical" evidence="5">
    <location>
        <begin position="141"/>
        <end position="163"/>
    </location>
</feature>
<dbReference type="Proteomes" id="UP001595925">
    <property type="component" value="Unassembled WGS sequence"/>
</dbReference>
<dbReference type="AlphaFoldDB" id="A0ABD5Q9T8"/>
<evidence type="ECO:0000256" key="5">
    <source>
        <dbReference type="RuleBase" id="RU363032"/>
    </source>
</evidence>
<dbReference type="InterPro" id="IPR000515">
    <property type="entry name" value="MetI-like"/>
</dbReference>
<dbReference type="PANTHER" id="PTHR43376">
    <property type="entry name" value="OLIGOPEPTIDE TRANSPORT SYSTEM PERMEASE PROTEIN"/>
    <property type="match status" value="1"/>
</dbReference>
<dbReference type="PROSITE" id="PS50928">
    <property type="entry name" value="ABC_TM1"/>
    <property type="match status" value="1"/>
</dbReference>
<evidence type="ECO:0000313" key="8">
    <source>
        <dbReference type="Proteomes" id="UP001595925"/>
    </source>
</evidence>
<evidence type="ECO:0000256" key="4">
    <source>
        <dbReference type="ARBA" id="ARBA00023136"/>
    </source>
</evidence>
<dbReference type="RefSeq" id="WP_224827928.1">
    <property type="nucleotide sequence ID" value="NZ_JAIVEF010000003.1"/>
</dbReference>
<feature type="transmembrane region" description="Helical" evidence="5">
    <location>
        <begin position="252"/>
        <end position="273"/>
    </location>
</feature>
<dbReference type="SUPFAM" id="SSF161098">
    <property type="entry name" value="MetI-like"/>
    <property type="match status" value="1"/>
</dbReference>
<evidence type="ECO:0000256" key="1">
    <source>
        <dbReference type="ARBA" id="ARBA00004141"/>
    </source>
</evidence>
<keyword evidence="4 5" id="KW-0472">Membrane</keyword>
<keyword evidence="3 5" id="KW-1133">Transmembrane helix</keyword>
<organism evidence="7 8">
    <name type="scientific">Saliphagus infecundisoli</name>
    <dbReference type="NCBI Taxonomy" id="1849069"/>
    <lineage>
        <taxon>Archaea</taxon>
        <taxon>Methanobacteriati</taxon>
        <taxon>Methanobacteriota</taxon>
        <taxon>Stenosarchaea group</taxon>
        <taxon>Halobacteria</taxon>
        <taxon>Halobacteriales</taxon>
        <taxon>Natrialbaceae</taxon>
        <taxon>Saliphagus</taxon>
    </lineage>
</organism>
<feature type="domain" description="ABC transmembrane type-1" evidence="6">
    <location>
        <begin position="101"/>
        <end position="312"/>
    </location>
</feature>
<keyword evidence="2 5" id="KW-0812">Transmembrane</keyword>